<dbReference type="EC" id="3.4.11.1" evidence="7"/>
<dbReference type="EC" id="3.4.11.10" evidence="7"/>
<dbReference type="CDD" id="cd00433">
    <property type="entry name" value="Peptidase_M17"/>
    <property type="match status" value="1"/>
</dbReference>
<accession>A0A2M8LIA4</accession>
<dbReference type="Pfam" id="PF00883">
    <property type="entry name" value="Peptidase_M17"/>
    <property type="match status" value="1"/>
</dbReference>
<dbReference type="PROSITE" id="PS00631">
    <property type="entry name" value="CYTOSOL_AP"/>
    <property type="match status" value="1"/>
</dbReference>
<comment type="caution">
    <text evidence="9">The sequence shown here is derived from an EMBL/GenBank/DDBJ whole genome shotgun (WGS) entry which is preliminary data.</text>
</comment>
<sequence>MDISVRKGEVVEQACDLLVLHAFSGSKGLVGDLKTVDEALGGKVMKFMKEDGFKGKSDSTFLMRTHGEIAPKRILVLGLGKQEEFTVESVRQASAVSVNIATSLKVKTVLSAIQAFDGETVTVGDWAQAMAEGARLAEYRFDVYKKPSKSTVAIKKFDLLLQGGRDVRLAQKGVELGDLMAKGTILARDLVNTPAQDMHPQTLVDTAKNLAKGKGSIRVRVYDREALKRMGAGGILGVAQGSEYPPYLVHMVYKPRKPTTKRVALVGKAVTFDSGGLSLKPAQFMETMKIDMGGSAAVLGAFSVIDEIAPSCEVHGIFGAVENMPSGKAMRPGDVLVAMNKKTIEVLNTDAEGRLTLADTLCFAVKQKPQAIIDLATLTGACVVALGEEYTGLMSNNDELSTRILESANTAGEKMWRLPLEKNYKKLLKSQVADMQNVGSRWGGALTAGLFLEEFVGKTPWAHLDIAGPAYAERDIDAYTKKGATGHGVRTLLRYLKSL</sequence>
<dbReference type="InterPro" id="IPR023042">
    <property type="entry name" value="Peptidase_M17_leu_NH2_pept"/>
</dbReference>
<evidence type="ECO:0000313" key="10">
    <source>
        <dbReference type="Proteomes" id="UP000231436"/>
    </source>
</evidence>
<keyword evidence="7" id="KW-0479">Metal-binding</keyword>
<feature type="binding site" evidence="7">
    <location>
        <position position="273"/>
    </location>
    <ligand>
        <name>Mn(2+)</name>
        <dbReference type="ChEBI" id="CHEBI:29035"/>
        <label>2</label>
    </ligand>
</feature>
<dbReference type="EMBL" id="PFEU01000006">
    <property type="protein sequence ID" value="PJE77167.1"/>
    <property type="molecule type" value="Genomic_DNA"/>
</dbReference>
<dbReference type="PANTHER" id="PTHR11963">
    <property type="entry name" value="LEUCINE AMINOPEPTIDASE-RELATED"/>
    <property type="match status" value="1"/>
</dbReference>
<dbReference type="SUPFAM" id="SSF53187">
    <property type="entry name" value="Zn-dependent exopeptidases"/>
    <property type="match status" value="1"/>
</dbReference>
<dbReference type="InterPro" id="IPR000819">
    <property type="entry name" value="Peptidase_M17_C"/>
</dbReference>
<dbReference type="InterPro" id="IPR008283">
    <property type="entry name" value="Peptidase_M17_N"/>
</dbReference>
<feature type="binding site" evidence="7">
    <location>
        <position position="273"/>
    </location>
    <ligand>
        <name>Mn(2+)</name>
        <dbReference type="ChEBI" id="CHEBI:29035"/>
        <label>1</label>
    </ligand>
</feature>
<feature type="binding site" evidence="7">
    <location>
        <position position="350"/>
    </location>
    <ligand>
        <name>Mn(2+)</name>
        <dbReference type="ChEBI" id="CHEBI:29035"/>
        <label>1</label>
    </ligand>
</feature>
<comment type="similarity">
    <text evidence="3 7">Belongs to the peptidase M17 family.</text>
</comment>
<comment type="cofactor">
    <cofactor evidence="7">
        <name>Mn(2+)</name>
        <dbReference type="ChEBI" id="CHEBI:29035"/>
    </cofactor>
    <text evidence="7">Binds 2 manganese ions per subunit.</text>
</comment>
<evidence type="ECO:0000256" key="2">
    <source>
        <dbReference type="ARBA" id="ARBA00000967"/>
    </source>
</evidence>
<dbReference type="SUPFAM" id="SSF52949">
    <property type="entry name" value="Macro domain-like"/>
    <property type="match status" value="1"/>
</dbReference>
<dbReference type="GO" id="GO:0070006">
    <property type="term" value="F:metalloaminopeptidase activity"/>
    <property type="evidence" value="ECO:0007669"/>
    <property type="project" value="InterPro"/>
</dbReference>
<evidence type="ECO:0000256" key="5">
    <source>
        <dbReference type="ARBA" id="ARBA00022670"/>
    </source>
</evidence>
<feature type="binding site" evidence="7">
    <location>
        <position position="291"/>
    </location>
    <ligand>
        <name>Mn(2+)</name>
        <dbReference type="ChEBI" id="CHEBI:29035"/>
        <label>2</label>
    </ligand>
</feature>
<dbReference type="Gene3D" id="3.40.630.10">
    <property type="entry name" value="Zn peptidases"/>
    <property type="match status" value="1"/>
</dbReference>
<keyword evidence="5 7" id="KW-0645">Protease</keyword>
<protein>
    <recommendedName>
        <fullName evidence="7">Probable cytosol aminopeptidase</fullName>
        <ecNumber evidence="7">3.4.11.1</ecNumber>
    </recommendedName>
    <alternativeName>
        <fullName evidence="7">Leucine aminopeptidase</fullName>
        <shortName evidence="7">LAP</shortName>
        <ecNumber evidence="7">3.4.11.10</ecNumber>
    </alternativeName>
    <alternativeName>
        <fullName evidence="7">Leucyl aminopeptidase</fullName>
    </alternativeName>
</protein>
<comment type="function">
    <text evidence="7">Presumably involved in the processing and regular turnover of intracellular proteins. Catalyzes the removal of unsubstituted N-terminal amino acids from various peptides.</text>
</comment>
<dbReference type="Pfam" id="PF02789">
    <property type="entry name" value="Peptidase_M17_N"/>
    <property type="match status" value="1"/>
</dbReference>
<dbReference type="GO" id="GO:0006508">
    <property type="term" value="P:proteolysis"/>
    <property type="evidence" value="ECO:0007669"/>
    <property type="project" value="UniProtKB-KW"/>
</dbReference>
<dbReference type="GO" id="GO:0005737">
    <property type="term" value="C:cytoplasm"/>
    <property type="evidence" value="ECO:0007669"/>
    <property type="project" value="UniProtKB-SubCell"/>
</dbReference>
<keyword evidence="4 7" id="KW-0031">Aminopeptidase</keyword>
<evidence type="ECO:0000259" key="8">
    <source>
        <dbReference type="PROSITE" id="PS00631"/>
    </source>
</evidence>
<evidence type="ECO:0000256" key="4">
    <source>
        <dbReference type="ARBA" id="ARBA00022438"/>
    </source>
</evidence>
<feature type="domain" description="Cytosol aminopeptidase" evidence="8">
    <location>
        <begin position="348"/>
        <end position="355"/>
    </location>
</feature>
<feature type="active site" evidence="7">
    <location>
        <position position="280"/>
    </location>
</feature>
<feature type="binding site" evidence="7">
    <location>
        <position position="268"/>
    </location>
    <ligand>
        <name>Mn(2+)</name>
        <dbReference type="ChEBI" id="CHEBI:29035"/>
        <label>2</label>
    </ligand>
</feature>
<keyword evidence="6 7" id="KW-0378">Hydrolase</keyword>
<gene>
    <name evidence="7" type="primary">pepA</name>
    <name evidence="9" type="ORF">COV05_00970</name>
</gene>
<keyword evidence="7" id="KW-0963">Cytoplasm</keyword>
<evidence type="ECO:0000256" key="3">
    <source>
        <dbReference type="ARBA" id="ARBA00009528"/>
    </source>
</evidence>
<reference evidence="10" key="1">
    <citation type="submission" date="2017-09" db="EMBL/GenBank/DDBJ databases">
        <title>Depth-based differentiation of microbial function through sediment-hosted aquifers and enrichment of novel symbionts in the deep terrestrial subsurface.</title>
        <authorList>
            <person name="Probst A.J."/>
            <person name="Ladd B."/>
            <person name="Jarett J.K."/>
            <person name="Geller-Mcgrath D.E."/>
            <person name="Sieber C.M.K."/>
            <person name="Emerson J.B."/>
            <person name="Anantharaman K."/>
            <person name="Thomas B.C."/>
            <person name="Malmstrom R."/>
            <person name="Stieglmeier M."/>
            <person name="Klingl A."/>
            <person name="Woyke T."/>
            <person name="Ryan C.M."/>
            <person name="Banfield J.F."/>
        </authorList>
    </citation>
    <scope>NUCLEOTIDE SEQUENCE [LARGE SCALE GENOMIC DNA]</scope>
</reference>
<feature type="binding site" evidence="7">
    <location>
        <position position="352"/>
    </location>
    <ligand>
        <name>Mn(2+)</name>
        <dbReference type="ChEBI" id="CHEBI:29035"/>
        <label>1</label>
    </ligand>
</feature>
<evidence type="ECO:0000256" key="6">
    <source>
        <dbReference type="ARBA" id="ARBA00022801"/>
    </source>
</evidence>
<dbReference type="InterPro" id="IPR043472">
    <property type="entry name" value="Macro_dom-like"/>
</dbReference>
<dbReference type="PANTHER" id="PTHR11963:SF23">
    <property type="entry name" value="CYTOSOL AMINOPEPTIDASE"/>
    <property type="match status" value="1"/>
</dbReference>
<dbReference type="NCBIfam" id="NF002083">
    <property type="entry name" value="PRK00913.3-5"/>
    <property type="match status" value="1"/>
</dbReference>
<dbReference type="NCBIfam" id="NF002073">
    <property type="entry name" value="PRK00913.1-2"/>
    <property type="match status" value="1"/>
</dbReference>
<dbReference type="GO" id="GO:0030145">
    <property type="term" value="F:manganese ion binding"/>
    <property type="evidence" value="ECO:0007669"/>
    <property type="project" value="UniProtKB-UniRule"/>
</dbReference>
<keyword evidence="7" id="KW-0464">Manganese</keyword>
<dbReference type="InterPro" id="IPR011356">
    <property type="entry name" value="Leucine_aapep/pepB"/>
</dbReference>
<evidence type="ECO:0000313" key="9">
    <source>
        <dbReference type="EMBL" id="PJE77167.1"/>
    </source>
</evidence>
<dbReference type="Gene3D" id="3.40.220.10">
    <property type="entry name" value="Leucine Aminopeptidase, subunit E, domain 1"/>
    <property type="match status" value="1"/>
</dbReference>
<feature type="active site" evidence="7">
    <location>
        <position position="354"/>
    </location>
</feature>
<name>A0A2M8LIA4_9BACT</name>
<evidence type="ECO:0000256" key="7">
    <source>
        <dbReference type="HAMAP-Rule" id="MF_00181"/>
    </source>
</evidence>
<comment type="catalytic activity">
    <reaction evidence="1 7">
        <text>Release of an N-terminal amino acid, Xaa-|-Yaa-, in which Xaa is preferably Leu, but may be other amino acids including Pro although not Arg or Lys, and Yaa may be Pro. Amino acid amides and methyl esters are also readily hydrolyzed, but rates on arylamides are exceedingly low.</text>
        <dbReference type="EC" id="3.4.11.1"/>
    </reaction>
</comment>
<evidence type="ECO:0000256" key="1">
    <source>
        <dbReference type="ARBA" id="ARBA00000135"/>
    </source>
</evidence>
<feature type="binding site" evidence="7">
    <location>
        <position position="352"/>
    </location>
    <ligand>
        <name>Mn(2+)</name>
        <dbReference type="ChEBI" id="CHEBI:29035"/>
        <label>2</label>
    </ligand>
</feature>
<organism evidence="9 10">
    <name type="scientific">Candidatus Uhrbacteria bacterium CG10_big_fil_rev_8_21_14_0_10_48_16</name>
    <dbReference type="NCBI Taxonomy" id="1975038"/>
    <lineage>
        <taxon>Bacteria</taxon>
        <taxon>Candidatus Uhriibacteriota</taxon>
    </lineage>
</organism>
<dbReference type="AlphaFoldDB" id="A0A2M8LIA4"/>
<dbReference type="NCBIfam" id="NF002074">
    <property type="entry name" value="PRK00913.1-4"/>
    <property type="match status" value="1"/>
</dbReference>
<comment type="subcellular location">
    <subcellularLocation>
        <location evidence="7">Cytoplasm</location>
    </subcellularLocation>
</comment>
<dbReference type="Proteomes" id="UP000231436">
    <property type="component" value="Unassembled WGS sequence"/>
</dbReference>
<proteinExistence type="inferred from homology"/>
<comment type="catalytic activity">
    <reaction evidence="2 7">
        <text>Release of an N-terminal amino acid, preferentially leucine, but not glutamic or aspartic acids.</text>
        <dbReference type="EC" id="3.4.11.10"/>
    </reaction>
</comment>
<dbReference type="HAMAP" id="MF_00181">
    <property type="entry name" value="Cytosol_peptidase_M17"/>
    <property type="match status" value="1"/>
</dbReference>
<dbReference type="NCBIfam" id="NF002076">
    <property type="entry name" value="PRK00913.2-3"/>
    <property type="match status" value="1"/>
</dbReference>
<dbReference type="PRINTS" id="PR00481">
    <property type="entry name" value="LAMNOPPTDASE"/>
</dbReference>